<feature type="binding site" evidence="6">
    <location>
        <begin position="80"/>
        <end position="82"/>
    </location>
    <ligand>
        <name>phosphate</name>
        <dbReference type="ChEBI" id="CHEBI:43474"/>
    </ligand>
</feature>
<feature type="binding site" evidence="6">
    <location>
        <position position="203"/>
    </location>
    <ligand>
        <name>phosphate</name>
        <dbReference type="ChEBI" id="CHEBI:43474"/>
    </ligand>
</feature>
<dbReference type="InterPro" id="IPR035994">
    <property type="entry name" value="Nucleoside_phosphorylase_sf"/>
</dbReference>
<name>A0A345UI47_9BACT</name>
<dbReference type="RefSeq" id="WP_164682527.1">
    <property type="nucleotide sequence ID" value="NZ_CP027806.1"/>
</dbReference>
<dbReference type="InterPro" id="IPR011268">
    <property type="entry name" value="Purine_phosphorylase"/>
</dbReference>
<evidence type="ECO:0000313" key="9">
    <source>
        <dbReference type="Proteomes" id="UP000254808"/>
    </source>
</evidence>
<feature type="binding site" evidence="6">
    <location>
        <position position="60"/>
    </location>
    <ligand>
        <name>phosphate</name>
        <dbReference type="ChEBI" id="CHEBI:43474"/>
    </ligand>
</feature>
<feature type="binding site" evidence="6">
    <location>
        <position position="29"/>
    </location>
    <ligand>
        <name>phosphate</name>
        <dbReference type="ChEBI" id="CHEBI:43474"/>
    </ligand>
</feature>
<feature type="binding site" evidence="6">
    <location>
        <position position="112"/>
    </location>
    <ligand>
        <name>phosphate</name>
        <dbReference type="ChEBI" id="CHEBI:43474"/>
    </ligand>
</feature>
<accession>A0A345UI47</accession>
<dbReference type="UniPathway" id="UPA00606"/>
<reference evidence="8 9" key="1">
    <citation type="submission" date="2018-03" db="EMBL/GenBank/DDBJ databases">
        <title>Phenotypic and genomic properties of Cyclonatronum proteinivorum gen. nov., sp. nov., a haloalkaliphilic bacteroidete from soda lakes possessing Na+-translocating rhodopsin.</title>
        <authorList>
            <person name="Toshchakov S.V."/>
            <person name="Korzhenkov A."/>
            <person name="Samarov N.I."/>
            <person name="Kublanov I.V."/>
            <person name="Muntyan M.S."/>
            <person name="Sorokin D.Y."/>
        </authorList>
    </citation>
    <scope>NUCLEOTIDE SEQUENCE [LARGE SCALE GENOMIC DNA]</scope>
    <source>
        <strain evidence="8 9">Omega</strain>
    </source>
</reference>
<keyword evidence="9" id="KW-1185">Reference proteome</keyword>
<comment type="function">
    <text evidence="5">The purine nucleoside phosphorylases catalyze the phosphorolytic breakdown of the N-glycosidic bond in the beta-(deoxy)ribonucleoside molecules, with the formation of the corresponding free purine bases and pentose-1-phosphate.</text>
</comment>
<protein>
    <recommendedName>
        <fullName evidence="5">Purine nucleoside phosphorylase</fullName>
        <ecNumber evidence="5">2.4.2.1</ecNumber>
    </recommendedName>
    <alternativeName>
        <fullName evidence="5">Inosine-guanosine phosphorylase</fullName>
    </alternativeName>
</protein>
<dbReference type="EC" id="2.4.2.1" evidence="5"/>
<evidence type="ECO:0000256" key="6">
    <source>
        <dbReference type="PIRSR" id="PIRSR000477-2"/>
    </source>
</evidence>
<keyword evidence="4 5" id="KW-0808">Transferase</keyword>
<dbReference type="KEGG" id="cprv:CYPRO_0872"/>
<dbReference type="CDD" id="cd09009">
    <property type="entry name" value="PNP-EcPNPII_like"/>
    <property type="match status" value="1"/>
</dbReference>
<dbReference type="EMBL" id="CP027806">
    <property type="protein sequence ID" value="AXJ00149.1"/>
    <property type="molecule type" value="Genomic_DNA"/>
</dbReference>
<dbReference type="AlphaFoldDB" id="A0A345UI47"/>
<dbReference type="PANTHER" id="PTHR11904:SF9">
    <property type="entry name" value="PURINE NUCLEOSIDE PHOSPHORYLASE-RELATED"/>
    <property type="match status" value="1"/>
</dbReference>
<dbReference type="NCBIfam" id="NF006054">
    <property type="entry name" value="PRK08202.1"/>
    <property type="match status" value="1"/>
</dbReference>
<comment type="similarity">
    <text evidence="2 5">Belongs to the PNP/MTAP phosphorylase family.</text>
</comment>
<dbReference type="GO" id="GO:0004731">
    <property type="term" value="F:purine-nucleoside phosphorylase activity"/>
    <property type="evidence" value="ECO:0007669"/>
    <property type="project" value="UniProtKB-EC"/>
</dbReference>
<evidence type="ECO:0000256" key="3">
    <source>
        <dbReference type="ARBA" id="ARBA00022676"/>
    </source>
</evidence>
<feature type="domain" description="Nucleoside phosphorylase" evidence="7">
    <location>
        <begin position="23"/>
        <end position="260"/>
    </location>
</feature>
<sequence length="264" mass="28279">MKQVKLESILEGLKKHGIEGADAAVILGSGLGDFATLLENRLDIPYATLPGMPTVSVAGHAGTIHYGTIGTKKVLAFGGRFHSYEGYPMEVTLALVHITHRLGIPKLIISNAAGGISGRLQVGDLLLITDCMGPNLSYGLRGTPKATRRFDNVPLRSRILQLATDEGIVLQHGTYLYVSGPTYETKAEIRAFRIMGADVVGMSTAPELAEATRLGILTIGITLVTNMATGVSTGKLDHSEVKETAENRKEDFGRLVSRLIQTEL</sequence>
<dbReference type="PIRSF" id="PIRSF000477">
    <property type="entry name" value="PurNPase"/>
    <property type="match status" value="1"/>
</dbReference>
<dbReference type="GO" id="GO:0009116">
    <property type="term" value="P:nucleoside metabolic process"/>
    <property type="evidence" value="ECO:0007669"/>
    <property type="project" value="InterPro"/>
</dbReference>
<dbReference type="Pfam" id="PF01048">
    <property type="entry name" value="PNP_UDP_1"/>
    <property type="match status" value="1"/>
</dbReference>
<keyword evidence="3 5" id="KW-0328">Glycosyltransferase</keyword>
<dbReference type="GO" id="GO:0005737">
    <property type="term" value="C:cytoplasm"/>
    <property type="evidence" value="ECO:0007669"/>
    <property type="project" value="TreeGrafter"/>
</dbReference>
<organism evidence="8 9">
    <name type="scientific">Cyclonatronum proteinivorum</name>
    <dbReference type="NCBI Taxonomy" id="1457365"/>
    <lineage>
        <taxon>Bacteria</taxon>
        <taxon>Pseudomonadati</taxon>
        <taxon>Balneolota</taxon>
        <taxon>Balneolia</taxon>
        <taxon>Balneolales</taxon>
        <taxon>Cyclonatronaceae</taxon>
        <taxon>Cyclonatronum</taxon>
    </lineage>
</organism>
<dbReference type="SUPFAM" id="SSF53167">
    <property type="entry name" value="Purine and uridine phosphorylases"/>
    <property type="match status" value="1"/>
</dbReference>
<evidence type="ECO:0000259" key="7">
    <source>
        <dbReference type="Pfam" id="PF01048"/>
    </source>
</evidence>
<proteinExistence type="inferred from homology"/>
<evidence type="ECO:0000256" key="2">
    <source>
        <dbReference type="ARBA" id="ARBA00006751"/>
    </source>
</evidence>
<gene>
    <name evidence="8" type="ORF">CYPRO_0872</name>
</gene>
<evidence type="ECO:0000256" key="1">
    <source>
        <dbReference type="ARBA" id="ARBA00005058"/>
    </source>
</evidence>
<evidence type="ECO:0000256" key="4">
    <source>
        <dbReference type="ARBA" id="ARBA00022679"/>
    </source>
</evidence>
<evidence type="ECO:0000256" key="5">
    <source>
        <dbReference type="PIRNR" id="PIRNR000477"/>
    </source>
</evidence>
<feature type="binding site" evidence="6">
    <location>
        <position position="184"/>
    </location>
    <ligand>
        <name>a purine D-ribonucleoside</name>
        <dbReference type="ChEBI" id="CHEBI:142355"/>
    </ligand>
</feature>
<evidence type="ECO:0000313" key="8">
    <source>
        <dbReference type="EMBL" id="AXJ00149.1"/>
    </source>
</evidence>
<dbReference type="NCBIfam" id="TIGR01697">
    <property type="entry name" value="PNPH-PUNA-XAPA"/>
    <property type="match status" value="1"/>
</dbReference>
<dbReference type="PANTHER" id="PTHR11904">
    <property type="entry name" value="METHYLTHIOADENOSINE/PURINE NUCLEOSIDE PHOSPHORYLASE"/>
    <property type="match status" value="1"/>
</dbReference>
<comment type="pathway">
    <text evidence="1 5">Purine metabolism; purine nucleoside salvage.</text>
</comment>
<dbReference type="Proteomes" id="UP000254808">
    <property type="component" value="Chromosome"/>
</dbReference>
<dbReference type="Gene3D" id="3.40.50.1580">
    <property type="entry name" value="Nucleoside phosphorylase domain"/>
    <property type="match status" value="1"/>
</dbReference>
<feature type="binding site" evidence="6">
    <location>
        <position position="226"/>
    </location>
    <ligand>
        <name>a purine D-ribonucleoside</name>
        <dbReference type="ChEBI" id="CHEBI:142355"/>
    </ligand>
</feature>
<dbReference type="InterPro" id="IPR000845">
    <property type="entry name" value="Nucleoside_phosphorylase_d"/>
</dbReference>